<evidence type="ECO:0000313" key="2">
    <source>
        <dbReference type="Proteomes" id="UP000253664"/>
    </source>
</evidence>
<keyword evidence="2" id="KW-1185">Reference proteome</keyword>
<gene>
    <name evidence="1" type="ORF">L249_4972</name>
</gene>
<feature type="non-terminal residue" evidence="1">
    <location>
        <position position="1"/>
    </location>
</feature>
<accession>A0A367L3R1</accession>
<feature type="non-terminal residue" evidence="1">
    <location>
        <position position="98"/>
    </location>
</feature>
<dbReference type="EMBL" id="LKCN02000017">
    <property type="protein sequence ID" value="RCI09061.1"/>
    <property type="molecule type" value="Genomic_DNA"/>
</dbReference>
<sequence length="98" mass="10552">GTGWVGIKGVNSSYRVRRGSSWTARINWSRQSWSSSWGSDEFGIEAFNGLLGELATNEETGICSEVVGSGVGVLLKPEIRARTCRYPSLPSDGISLSI</sequence>
<comment type="caution">
    <text evidence="1">The sequence shown here is derived from an EMBL/GenBank/DDBJ whole genome shotgun (WGS) entry which is preliminary data.</text>
</comment>
<reference evidence="1 2" key="1">
    <citation type="journal article" date="2015" name="BMC Genomics">
        <title>Insights from the genome of Ophiocordyceps polyrhachis-furcata to pathogenicity and host specificity in insect fungi.</title>
        <authorList>
            <person name="Wichadakul D."/>
            <person name="Kobmoo N."/>
            <person name="Ingsriswang S."/>
            <person name="Tangphatsornruang S."/>
            <person name="Chantasingh D."/>
            <person name="Luangsa-ard J.J."/>
            <person name="Eurwilaichitr L."/>
        </authorList>
    </citation>
    <scope>NUCLEOTIDE SEQUENCE [LARGE SCALE GENOMIC DNA]</scope>
    <source>
        <strain evidence="1 2">BCC 54312</strain>
    </source>
</reference>
<protein>
    <submittedName>
        <fullName evidence="1">Uncharacterized protein</fullName>
    </submittedName>
</protein>
<dbReference type="Proteomes" id="UP000253664">
    <property type="component" value="Unassembled WGS sequence"/>
</dbReference>
<organism evidence="1 2">
    <name type="scientific">Ophiocordyceps polyrhachis-furcata BCC 54312</name>
    <dbReference type="NCBI Taxonomy" id="1330021"/>
    <lineage>
        <taxon>Eukaryota</taxon>
        <taxon>Fungi</taxon>
        <taxon>Dikarya</taxon>
        <taxon>Ascomycota</taxon>
        <taxon>Pezizomycotina</taxon>
        <taxon>Sordariomycetes</taxon>
        <taxon>Hypocreomycetidae</taxon>
        <taxon>Hypocreales</taxon>
        <taxon>Ophiocordycipitaceae</taxon>
        <taxon>Ophiocordyceps</taxon>
    </lineage>
</organism>
<proteinExistence type="predicted"/>
<name>A0A367L3R1_9HYPO</name>
<dbReference type="AlphaFoldDB" id="A0A367L3R1"/>
<evidence type="ECO:0000313" key="1">
    <source>
        <dbReference type="EMBL" id="RCI09061.1"/>
    </source>
</evidence>